<evidence type="ECO:0000256" key="2">
    <source>
        <dbReference type="ARBA" id="ARBA00022679"/>
    </source>
</evidence>
<gene>
    <name evidence="6" type="ORF">E5162_01500</name>
</gene>
<dbReference type="PROSITE" id="PS51257">
    <property type="entry name" value="PROKAR_LIPOPROTEIN"/>
    <property type="match status" value="1"/>
</dbReference>
<comment type="similarity">
    <text evidence="1">Belongs to the gamma-glutamyltransferase family.</text>
</comment>
<feature type="chain" id="PRO_5020304255" evidence="5">
    <location>
        <begin position="23"/>
        <end position="582"/>
    </location>
</feature>
<dbReference type="Pfam" id="PF01019">
    <property type="entry name" value="G_glu_transpept"/>
    <property type="match status" value="1"/>
</dbReference>
<dbReference type="PANTHER" id="PTHR43199">
    <property type="entry name" value="GLUTATHIONE HYDROLASE"/>
    <property type="match status" value="1"/>
</dbReference>
<dbReference type="EMBL" id="SRXV01000001">
    <property type="protein sequence ID" value="TGY93991.1"/>
    <property type="molecule type" value="Genomic_DNA"/>
</dbReference>
<evidence type="ECO:0000256" key="3">
    <source>
        <dbReference type="ARBA" id="ARBA00022801"/>
    </source>
</evidence>
<evidence type="ECO:0000313" key="7">
    <source>
        <dbReference type="Proteomes" id="UP000305451"/>
    </source>
</evidence>
<proteinExistence type="inferred from homology"/>
<reference evidence="6 7" key="1">
    <citation type="journal article" date="2013" name="Int. J. Syst. Evol. Microbiol.">
        <title>Marinicauda pacifica gen. nov., sp. nov., a prosthecate alphaproteobacterium of the family Hyphomonadaceae isolated from deep seawater.</title>
        <authorList>
            <person name="Zhang X.Y."/>
            <person name="Li G.W."/>
            <person name="Wang C.S."/>
            <person name="Zhang Y.J."/>
            <person name="Xu X.W."/>
            <person name="Li H."/>
            <person name="Liu A."/>
            <person name="Liu C."/>
            <person name="Xie B.B."/>
            <person name="Qin Q.L."/>
            <person name="Xu Z."/>
            <person name="Chen X.L."/>
            <person name="Zhou B.C."/>
            <person name="Zhang Y.Z."/>
        </authorList>
    </citation>
    <scope>NUCLEOTIDE SEQUENCE [LARGE SCALE GENOMIC DNA]</scope>
    <source>
        <strain evidence="6 7">P-1 km-3</strain>
    </source>
</reference>
<dbReference type="AlphaFoldDB" id="A0A4S2HDY9"/>
<evidence type="ECO:0000256" key="1">
    <source>
        <dbReference type="ARBA" id="ARBA00009381"/>
    </source>
</evidence>
<dbReference type="InterPro" id="IPR051792">
    <property type="entry name" value="GGT_bact"/>
</dbReference>
<accession>A0A4S2HDY9</accession>
<feature type="signal peptide" evidence="5">
    <location>
        <begin position="1"/>
        <end position="22"/>
    </location>
</feature>
<dbReference type="InterPro" id="IPR043138">
    <property type="entry name" value="GGT_lsub"/>
</dbReference>
<dbReference type="GO" id="GO:0016787">
    <property type="term" value="F:hydrolase activity"/>
    <property type="evidence" value="ECO:0007669"/>
    <property type="project" value="UniProtKB-KW"/>
</dbReference>
<evidence type="ECO:0000256" key="5">
    <source>
        <dbReference type="SAM" id="SignalP"/>
    </source>
</evidence>
<dbReference type="InterPro" id="IPR043137">
    <property type="entry name" value="GGT_ssub_C"/>
</dbReference>
<dbReference type="GO" id="GO:0016740">
    <property type="term" value="F:transferase activity"/>
    <property type="evidence" value="ECO:0007669"/>
    <property type="project" value="UniProtKB-KW"/>
</dbReference>
<name>A0A4S2HDY9_9PROT</name>
<protein>
    <submittedName>
        <fullName evidence="6">Gamma-glutamyltransferase family protein</fullName>
    </submittedName>
</protein>
<dbReference type="PANTHER" id="PTHR43199:SF1">
    <property type="entry name" value="GLUTATHIONE HYDROLASE PROENZYME"/>
    <property type="match status" value="1"/>
</dbReference>
<keyword evidence="3" id="KW-0378">Hydrolase</keyword>
<keyword evidence="7" id="KW-1185">Reference proteome</keyword>
<keyword evidence="5" id="KW-0732">Signal</keyword>
<dbReference type="PRINTS" id="PR01210">
    <property type="entry name" value="GGTRANSPTASE"/>
</dbReference>
<dbReference type="Proteomes" id="UP000305451">
    <property type="component" value="Unassembled WGS sequence"/>
</dbReference>
<keyword evidence="2 6" id="KW-0808">Transferase</keyword>
<dbReference type="SUPFAM" id="SSF56235">
    <property type="entry name" value="N-terminal nucleophile aminohydrolases (Ntn hydrolases)"/>
    <property type="match status" value="1"/>
</dbReference>
<dbReference type="Gene3D" id="1.10.246.130">
    <property type="match status" value="1"/>
</dbReference>
<dbReference type="InterPro" id="IPR029055">
    <property type="entry name" value="Ntn_hydrolases_N"/>
</dbReference>
<keyword evidence="4" id="KW-0865">Zymogen</keyword>
<dbReference type="Gene3D" id="3.60.20.40">
    <property type="match status" value="1"/>
</dbReference>
<dbReference type="RefSeq" id="WP_135943186.1">
    <property type="nucleotide sequence ID" value="NZ_BMEI01000001.1"/>
</dbReference>
<sequence length="582" mass="61236">MSRLSVFLSLPALALVSACNFAGEDAVSPPENARTGNQAQREAMVAAAHPLAVEAGLEALRDGGHAVDAAIAVQSVLGLVEPQSSGIGGGAFMVYYDASDRALTVYDGRETAPAQIDETLFLDDEGDPLSFMEAWQSGRSTGVPGVIAMLAMAHDDHGTRAWADGFTYAAHLAEEGFAVAPRLHQIASRVAEVTQIDERQPSARYLFDENGDALAVSQVVTNPAYADTLRAIGEDWRNFYTGEIAQGIVDAASERPLPGYLTMEDLAGYEPLRREALCTPYRELQICGAPPPASGGVAVGAIMGMLENFEMSAFGPESATGWHLFIEASRLAYADRDRYVGDPAYADVPVEGLLDEAYLNARADAIALNQAIASAEAGTPPGAPQAAVDGSDDAPGTSHFVIVDAQGNAISMTTTVESPFGNNRMTQGGFFLNNQLTDFAFEPRDEDGRLRANAAAPGKRPRSSMSPTIVLTPDNEFVLATGSPGGNSIIAYTAKSLVGMLDWDLSPDAAAALSNVVARGDVVSIEAGFEGSKIETLREFGHEVRGGQGETSGIHIVRQTEDGLVGGADPRRDGTVRGLGED</sequence>
<comment type="caution">
    <text evidence="6">The sequence shown here is derived from an EMBL/GenBank/DDBJ whole genome shotgun (WGS) entry which is preliminary data.</text>
</comment>
<organism evidence="6 7">
    <name type="scientific">Marinicauda pacifica</name>
    <dbReference type="NCBI Taxonomy" id="1133559"/>
    <lineage>
        <taxon>Bacteria</taxon>
        <taxon>Pseudomonadati</taxon>
        <taxon>Pseudomonadota</taxon>
        <taxon>Alphaproteobacteria</taxon>
        <taxon>Maricaulales</taxon>
        <taxon>Maricaulaceae</taxon>
        <taxon>Marinicauda</taxon>
    </lineage>
</organism>
<dbReference type="OrthoDB" id="9781342at2"/>
<evidence type="ECO:0000313" key="6">
    <source>
        <dbReference type="EMBL" id="TGY93991.1"/>
    </source>
</evidence>
<evidence type="ECO:0000256" key="4">
    <source>
        <dbReference type="ARBA" id="ARBA00023145"/>
    </source>
</evidence>